<evidence type="ECO:0000259" key="1">
    <source>
        <dbReference type="Pfam" id="PF12680"/>
    </source>
</evidence>
<dbReference type="InterPro" id="IPR037401">
    <property type="entry name" value="SnoaL-like"/>
</dbReference>
<dbReference type="SUPFAM" id="SSF54427">
    <property type="entry name" value="NTF2-like"/>
    <property type="match status" value="1"/>
</dbReference>
<evidence type="ECO:0000313" key="3">
    <source>
        <dbReference type="Proteomes" id="UP000033740"/>
    </source>
</evidence>
<keyword evidence="3" id="KW-1185">Reference proteome</keyword>
<comment type="caution">
    <text evidence="2">The sequence shown here is derived from an EMBL/GenBank/DDBJ whole genome shotgun (WGS) entry which is preliminary data.</text>
</comment>
<dbReference type="Gene3D" id="3.10.450.50">
    <property type="match status" value="1"/>
</dbReference>
<dbReference type="InterPro" id="IPR032710">
    <property type="entry name" value="NTF2-like_dom_sf"/>
</dbReference>
<organism evidence="2 3">
    <name type="scientific">Microbacterium azadirachtae</name>
    <dbReference type="NCBI Taxonomy" id="582680"/>
    <lineage>
        <taxon>Bacteria</taxon>
        <taxon>Bacillati</taxon>
        <taxon>Actinomycetota</taxon>
        <taxon>Actinomycetes</taxon>
        <taxon>Micrococcales</taxon>
        <taxon>Microbacteriaceae</taxon>
        <taxon>Microbacterium</taxon>
    </lineage>
</organism>
<evidence type="ECO:0000313" key="2">
    <source>
        <dbReference type="EMBL" id="KJL31278.1"/>
    </source>
</evidence>
<gene>
    <name evidence="2" type="ORF">RS86_03397</name>
</gene>
<dbReference type="RefSeq" id="WP_235281814.1">
    <property type="nucleotide sequence ID" value="NZ_JYIX01000039.1"/>
</dbReference>
<reference evidence="2 3" key="1">
    <citation type="submission" date="2015-02" db="EMBL/GenBank/DDBJ databases">
        <title>Draft genome sequences of ten Microbacterium spp. with emphasis on heavy metal contaminated environments.</title>
        <authorList>
            <person name="Corretto E."/>
        </authorList>
    </citation>
    <scope>NUCLEOTIDE SEQUENCE [LARGE SCALE GENOMIC DNA]</scope>
    <source>
        <strain evidence="2 3">ARN176</strain>
    </source>
</reference>
<dbReference type="Pfam" id="PF12680">
    <property type="entry name" value="SnoaL_2"/>
    <property type="match status" value="1"/>
</dbReference>
<proteinExistence type="predicted"/>
<dbReference type="AlphaFoldDB" id="A0A0F0LDS3"/>
<dbReference type="EMBL" id="JYIX01000039">
    <property type="protein sequence ID" value="KJL31278.1"/>
    <property type="molecule type" value="Genomic_DNA"/>
</dbReference>
<accession>A0A0F0LDS3</accession>
<dbReference type="Proteomes" id="UP000033740">
    <property type="component" value="Unassembled WGS sequence"/>
</dbReference>
<protein>
    <submittedName>
        <fullName evidence="2">SnoaL-like domain protein</fullName>
    </submittedName>
</protein>
<dbReference type="PATRIC" id="fig|582680.6.peg.3484"/>
<dbReference type="STRING" id="582680.RS86_03397"/>
<feature type="domain" description="SnoaL-like" evidence="1">
    <location>
        <begin position="11"/>
        <end position="119"/>
    </location>
</feature>
<name>A0A0F0LDS3_9MICO</name>
<sequence>MVYTRIVRARVRATFDQINDGDYRTMVDGLAPSFTYRFHGDHALGGVRTSRESMLRWWERVVRLLPGARFEVQDVLVNGGPWNTRIAVRSLVSGDLPDGTRYENTVFQFMTLVWGRVSSVETVEDLQVLERALEAVASVGVEEARAAPIVD</sequence>